<dbReference type="Proteomes" id="UP000046392">
    <property type="component" value="Unplaced"/>
</dbReference>
<accession>A0A0N5BTG7</accession>
<name>A0A0N5BTG7_STREA</name>
<dbReference type="AlphaFoldDB" id="A0A0N5BTG7"/>
<evidence type="ECO:0000256" key="1">
    <source>
        <dbReference type="SAM" id="MobiDB-lite"/>
    </source>
</evidence>
<protein>
    <submittedName>
        <fullName evidence="3">Uncharacterized protein</fullName>
    </submittedName>
</protein>
<organism evidence="2 3">
    <name type="scientific">Strongyloides papillosus</name>
    <name type="common">Intestinal threadworm</name>
    <dbReference type="NCBI Taxonomy" id="174720"/>
    <lineage>
        <taxon>Eukaryota</taxon>
        <taxon>Metazoa</taxon>
        <taxon>Ecdysozoa</taxon>
        <taxon>Nematoda</taxon>
        <taxon>Chromadorea</taxon>
        <taxon>Rhabditida</taxon>
        <taxon>Tylenchina</taxon>
        <taxon>Panagrolaimomorpha</taxon>
        <taxon>Strongyloidoidea</taxon>
        <taxon>Strongyloididae</taxon>
        <taxon>Strongyloides</taxon>
    </lineage>
</organism>
<evidence type="ECO:0000313" key="2">
    <source>
        <dbReference type="Proteomes" id="UP000046392"/>
    </source>
</evidence>
<sequence>MPLAFANQNQTGVSNASRIGNEDSWSSNFNRMMSQNKRPLTGVKRRLCGDNVYADEPPALKKCFNEKYGGGLNSDSSMFCSKLQNMNIHNHDDTSKALIPITRNSDGFYDNDDEMEQVDVVGNINFPSTSERFFRKSTNQFPLIPSHLIQGNEVVLFTPEHPIDFYRNIEDEEVEEGGGLGKNDYDRNMEGRIEELPNDYEVENSNSGMAVDGDYNSIFLNGIHPPFTNVSSCVGVVELAEDDCNDLSRDNTTISNLSHSSTPLCCTTERSCTGKGRTVTATTDIHHHLSHGPIFEELSDEDYCDDDKSTIDDSPMEVD</sequence>
<keyword evidence="2" id="KW-1185">Reference proteome</keyword>
<proteinExistence type="predicted"/>
<dbReference type="WBParaSite" id="SPAL_0000915000.1">
    <property type="protein sequence ID" value="SPAL_0000915000.1"/>
    <property type="gene ID" value="SPAL_0000915000"/>
</dbReference>
<feature type="region of interest" description="Disordered" evidence="1">
    <location>
        <begin position="1"/>
        <end position="21"/>
    </location>
</feature>
<evidence type="ECO:0000313" key="3">
    <source>
        <dbReference type="WBParaSite" id="SPAL_0000915000.1"/>
    </source>
</evidence>
<reference evidence="3" key="1">
    <citation type="submission" date="2017-02" db="UniProtKB">
        <authorList>
            <consortium name="WormBaseParasite"/>
        </authorList>
    </citation>
    <scope>IDENTIFICATION</scope>
</reference>